<dbReference type="Pfam" id="PF00881">
    <property type="entry name" value="Nitroreductase"/>
    <property type="match status" value="1"/>
</dbReference>
<sequence length="216" mass="23971">MRPAALERGISSLGAGRFSERTKEASMELMDAIKGRRSIRKFTGEPVARETIEHLLEAATWAPSGQNLQPWYFVALTQKEDLAFVFSELGTTAFSHRKELEARFKNNPEIVEETMEFVSAMGGASTIVLAFLHKPYSEDLLPSCIESVAAAMENLCLAAYEQGLGSCWVEVVCRAGDALHERFAPDKGKLVGGIVLGYPDMEARPIKRKEGRYEIR</sequence>
<feature type="domain" description="Nitroreductase" evidence="3">
    <location>
        <begin position="33"/>
        <end position="198"/>
    </location>
</feature>
<keyword evidence="2" id="KW-0560">Oxidoreductase</keyword>
<dbReference type="GO" id="GO:0016491">
    <property type="term" value="F:oxidoreductase activity"/>
    <property type="evidence" value="ECO:0007669"/>
    <property type="project" value="UniProtKB-KW"/>
</dbReference>
<comment type="caution">
    <text evidence="4">The sequence shown here is derived from an EMBL/GenBank/DDBJ whole genome shotgun (WGS) entry which is preliminary data.</text>
</comment>
<evidence type="ECO:0000256" key="2">
    <source>
        <dbReference type="ARBA" id="ARBA00023002"/>
    </source>
</evidence>
<dbReference type="AlphaFoldDB" id="A0A2K2UA79"/>
<evidence type="ECO:0000313" key="5">
    <source>
        <dbReference type="Proteomes" id="UP000236197"/>
    </source>
</evidence>
<accession>A0A2K2UA79</accession>
<dbReference type="InterPro" id="IPR029479">
    <property type="entry name" value="Nitroreductase"/>
</dbReference>
<reference evidence="5" key="1">
    <citation type="submission" date="2018-01" db="EMBL/GenBank/DDBJ databases">
        <title>Rubneribacter badeniensis gen. nov., sp. nov., and Colonibacter rubneri, gen. nov., sp. nov., WGS of new members of the Eggerthellaceae.</title>
        <authorList>
            <person name="Danylec N."/>
            <person name="Stoll D.A."/>
            <person name="Doetsch A."/>
            <person name="Kulling S.E."/>
            <person name="Huch M."/>
        </authorList>
    </citation>
    <scope>NUCLEOTIDE SEQUENCE [LARGE SCALE GENOMIC DNA]</scope>
    <source>
        <strain evidence="5">ResAG-96</strain>
    </source>
</reference>
<dbReference type="InterPro" id="IPR000415">
    <property type="entry name" value="Nitroreductase-like"/>
</dbReference>
<dbReference type="Gene3D" id="3.40.109.10">
    <property type="entry name" value="NADH Oxidase"/>
    <property type="match status" value="1"/>
</dbReference>
<dbReference type="PANTHER" id="PTHR43673">
    <property type="entry name" value="NAD(P)H NITROREDUCTASE YDGI-RELATED"/>
    <property type="match status" value="1"/>
</dbReference>
<comment type="similarity">
    <text evidence="1">Belongs to the nitroreductase family.</text>
</comment>
<dbReference type="EMBL" id="PPEK01000012">
    <property type="protein sequence ID" value="PNV67118.1"/>
    <property type="molecule type" value="Genomic_DNA"/>
</dbReference>
<dbReference type="Proteomes" id="UP000236197">
    <property type="component" value="Unassembled WGS sequence"/>
</dbReference>
<organism evidence="4 5">
    <name type="scientific">Enteroscipio rubneri</name>
    <dbReference type="NCBI Taxonomy" id="2070686"/>
    <lineage>
        <taxon>Bacteria</taxon>
        <taxon>Bacillati</taxon>
        <taxon>Actinomycetota</taxon>
        <taxon>Coriobacteriia</taxon>
        <taxon>Eggerthellales</taxon>
        <taxon>Eggerthellaceae</taxon>
        <taxon>Enteroscipio</taxon>
    </lineage>
</organism>
<gene>
    <name evidence="4" type="ORF">C2L71_09285</name>
</gene>
<keyword evidence="5" id="KW-1185">Reference proteome</keyword>
<protein>
    <submittedName>
        <fullName evidence="4">Nitroreductase</fullName>
    </submittedName>
</protein>
<dbReference type="PANTHER" id="PTHR43673:SF10">
    <property type="entry name" value="NADH DEHYDROGENASE_NAD(P)H NITROREDUCTASE XCC3605-RELATED"/>
    <property type="match status" value="1"/>
</dbReference>
<evidence type="ECO:0000313" key="4">
    <source>
        <dbReference type="EMBL" id="PNV67118.1"/>
    </source>
</evidence>
<evidence type="ECO:0000259" key="3">
    <source>
        <dbReference type="Pfam" id="PF00881"/>
    </source>
</evidence>
<evidence type="ECO:0000256" key="1">
    <source>
        <dbReference type="ARBA" id="ARBA00007118"/>
    </source>
</evidence>
<proteinExistence type="inferred from homology"/>
<dbReference type="SUPFAM" id="SSF55469">
    <property type="entry name" value="FMN-dependent nitroreductase-like"/>
    <property type="match status" value="1"/>
</dbReference>
<name>A0A2K2UA79_9ACTN</name>